<dbReference type="AlphaFoldDB" id="W7Z8U3"/>
<dbReference type="OrthoDB" id="9901103at2"/>
<dbReference type="EMBL" id="BAVZ01000044">
    <property type="protein sequence ID" value="GAF10889.1"/>
    <property type="molecule type" value="Genomic_DNA"/>
</dbReference>
<accession>W7Z8U3</accession>
<dbReference type="STRING" id="1236976.JCM16418_5121"/>
<gene>
    <name evidence="1" type="ORF">JCM16418_5121</name>
</gene>
<reference evidence="1 2" key="1">
    <citation type="journal article" date="2014" name="Genome Announc.">
        <title>Draft Genome Sequence of Paenibacillus pini JCM 16418T, Isolated from the Rhizosphere of Pine Tree.</title>
        <authorList>
            <person name="Yuki M."/>
            <person name="Oshima K."/>
            <person name="Suda W."/>
            <person name="Oshida Y."/>
            <person name="Kitamura K."/>
            <person name="Iida Y."/>
            <person name="Hattori M."/>
            <person name="Ohkuma M."/>
        </authorList>
    </citation>
    <scope>NUCLEOTIDE SEQUENCE [LARGE SCALE GENOMIC DNA]</scope>
    <source>
        <strain evidence="1 2">JCM 16418</strain>
    </source>
</reference>
<organism evidence="1 2">
    <name type="scientific">Paenibacillus pini JCM 16418</name>
    <dbReference type="NCBI Taxonomy" id="1236976"/>
    <lineage>
        <taxon>Bacteria</taxon>
        <taxon>Bacillati</taxon>
        <taxon>Bacillota</taxon>
        <taxon>Bacilli</taxon>
        <taxon>Bacillales</taxon>
        <taxon>Paenibacillaceae</taxon>
        <taxon>Paenibacillus</taxon>
    </lineage>
</organism>
<evidence type="ECO:0000313" key="2">
    <source>
        <dbReference type="Proteomes" id="UP000019364"/>
    </source>
</evidence>
<dbReference type="RefSeq" id="WP_036653741.1">
    <property type="nucleotide sequence ID" value="NZ_BAVZ01000044.1"/>
</dbReference>
<comment type="caution">
    <text evidence="1">The sequence shown here is derived from an EMBL/GenBank/DDBJ whole genome shotgun (WGS) entry which is preliminary data.</text>
</comment>
<evidence type="ECO:0000313" key="1">
    <source>
        <dbReference type="EMBL" id="GAF10889.1"/>
    </source>
</evidence>
<sequence length="103" mass="12148">MKKLKCKDPECIELYKSEHEDIELILYVEEGETTQYKINDDGTLRAIDADSGGQTIWLNCPCCDTKYEFEQDYFEIEKCTKLGFDIKDNDNFKISRVKESWED</sequence>
<dbReference type="Proteomes" id="UP000019364">
    <property type="component" value="Unassembled WGS sequence"/>
</dbReference>
<protein>
    <submittedName>
        <fullName evidence="1">Uncharacterized protein</fullName>
    </submittedName>
</protein>
<keyword evidence="2" id="KW-1185">Reference proteome</keyword>
<name>W7Z8U3_9BACL</name>
<proteinExistence type="predicted"/>